<evidence type="ECO:0000313" key="3">
    <source>
        <dbReference type="EMBL" id="CAK7922892.1"/>
    </source>
</evidence>
<dbReference type="InterPro" id="IPR054722">
    <property type="entry name" value="PolX-like_BBD"/>
</dbReference>
<proteinExistence type="predicted"/>
<feature type="region of interest" description="Disordered" evidence="1">
    <location>
        <begin position="189"/>
        <end position="229"/>
    </location>
</feature>
<sequence length="410" mass="45257">MWGAQVKLVLEIKRHWVAVNEMTPSESDLKMKKDAVSMVAAIAGTSKLGAVSVMPLNGRVINQNMAASFILAALGEKITSEMYFMDYPPTMLRHLRLTYNVKCGASIGASNRECMGLYLGGDDSMVNHIKTKRRVFDELQEQHVHVPDEERRQNSMQSLGPAWNEFVGVLESCARFEATLQRAHVEAVRRDQQKGRRSTSIDTAGNKASAAFHTEQKPGRRFTKSKTDSDMSKAKCYNRNHLGHFARSCTNDFTKKETSSTAILVEDAETSCERVWIVDSGATSHMTGHLKALIDVHSLDKLCLLTVASEEMMMATSIGKAMLQRDGSGVYALQYVLYVKGLARNLVSVAAASRNGMEIIFKEESSVIRSDAGTTLEASRANHHVYVVSALSEPIIGSAMIMTEMSHVET</sequence>
<feature type="domain" description="Retrovirus-related Pol polyprotein from transposon TNT 1-94-like beta-barrel" evidence="2">
    <location>
        <begin position="276"/>
        <end position="356"/>
    </location>
</feature>
<dbReference type="Proteomes" id="UP001162060">
    <property type="component" value="Unassembled WGS sequence"/>
</dbReference>
<comment type="caution">
    <text evidence="3">The sequence shown here is derived from an EMBL/GenBank/DDBJ whole genome shotgun (WGS) entry which is preliminary data.</text>
</comment>
<dbReference type="Pfam" id="PF22936">
    <property type="entry name" value="Pol_BBD"/>
    <property type="match status" value="1"/>
</dbReference>
<reference evidence="3" key="1">
    <citation type="submission" date="2024-01" db="EMBL/GenBank/DDBJ databases">
        <authorList>
            <person name="Webb A."/>
        </authorList>
    </citation>
    <scope>NUCLEOTIDE SEQUENCE</scope>
    <source>
        <strain evidence="3">Pm1</strain>
    </source>
</reference>
<dbReference type="AlphaFoldDB" id="A0AAV1TM79"/>
<evidence type="ECO:0000256" key="1">
    <source>
        <dbReference type="SAM" id="MobiDB-lite"/>
    </source>
</evidence>
<name>A0AAV1TM79_9STRA</name>
<dbReference type="EMBL" id="CAKLBY020000066">
    <property type="protein sequence ID" value="CAK7922892.1"/>
    <property type="molecule type" value="Genomic_DNA"/>
</dbReference>
<dbReference type="PANTHER" id="PTHR47592:SF27">
    <property type="entry name" value="OS08G0421700 PROTEIN"/>
    <property type="match status" value="1"/>
</dbReference>
<protein>
    <recommendedName>
        <fullName evidence="2">Retrovirus-related Pol polyprotein from transposon TNT 1-94-like beta-barrel domain-containing protein</fullName>
    </recommendedName>
</protein>
<accession>A0AAV1TM79</accession>
<gene>
    <name evidence="3" type="ORF">PM001_LOCUS8063</name>
</gene>
<dbReference type="PANTHER" id="PTHR47592">
    <property type="entry name" value="PBF68 PROTEIN"/>
    <property type="match status" value="1"/>
</dbReference>
<evidence type="ECO:0000259" key="2">
    <source>
        <dbReference type="Pfam" id="PF22936"/>
    </source>
</evidence>
<organism evidence="3 4">
    <name type="scientific">Peronospora matthiolae</name>
    <dbReference type="NCBI Taxonomy" id="2874970"/>
    <lineage>
        <taxon>Eukaryota</taxon>
        <taxon>Sar</taxon>
        <taxon>Stramenopiles</taxon>
        <taxon>Oomycota</taxon>
        <taxon>Peronosporomycetes</taxon>
        <taxon>Peronosporales</taxon>
        <taxon>Peronosporaceae</taxon>
        <taxon>Peronospora</taxon>
    </lineage>
</organism>
<evidence type="ECO:0000313" key="4">
    <source>
        <dbReference type="Proteomes" id="UP001162060"/>
    </source>
</evidence>